<dbReference type="GO" id="GO:0035861">
    <property type="term" value="C:site of double-strand break"/>
    <property type="evidence" value="ECO:0007669"/>
    <property type="project" value="TreeGrafter"/>
</dbReference>
<dbReference type="Proteomes" id="UP000024635">
    <property type="component" value="Unassembled WGS sequence"/>
</dbReference>
<sequence>MDRRDFHLLALYEFKLGHESADAARNLRTFGEDAPEEKTVREWFTRFLAGDENFEEVKRVQRSSSSGSIPERLDDFVKKLMEPQQGKSWSEVVRELGGLYTTMWNHSNAKRRKTESPGSHELTERYLQTRLELCSSLVLRNKGEPFTERLFTCGEKWLTYDSRKRASEWLDKDDASETKTDPDAYQGRILLTVWWSASGLIHHRFLSPGQEITTESFNKELELVHDRLQTQQPAPSNRKSPILLYDTSRAHVAQTTLQKLHQLGVEVLPHPSYSPDLLPTEFHFFPALDKFIKEKRFRDVDELKDAFKQFLDSIDSDFYKDGKSNSYDVKYSELASIQGTTNGLVQRAGALTRRGTRVHCCWQKQTTRAGLHRPCVSAQEGRAAVLPLAHAHLDFSIH</sequence>
<dbReference type="InterPro" id="IPR041426">
    <property type="entry name" value="Mos1_HTH"/>
</dbReference>
<comment type="caution">
    <text evidence="2">The sequence shown here is derived from an EMBL/GenBank/DDBJ whole genome shotgun (WGS) entry which is preliminary data.</text>
</comment>
<dbReference type="Gene3D" id="1.10.10.1450">
    <property type="match status" value="1"/>
</dbReference>
<reference evidence="3" key="1">
    <citation type="journal article" date="2015" name="Nat. Genet.">
        <title>The genome and transcriptome of the zoonotic hookworm Ancylostoma ceylanicum identify infection-specific gene families.</title>
        <authorList>
            <person name="Schwarz E.M."/>
            <person name="Hu Y."/>
            <person name="Antoshechkin I."/>
            <person name="Miller M.M."/>
            <person name="Sternberg P.W."/>
            <person name="Aroian R.V."/>
        </authorList>
    </citation>
    <scope>NUCLEOTIDE SEQUENCE</scope>
    <source>
        <strain evidence="3">HY135</strain>
    </source>
</reference>
<dbReference type="GO" id="GO:0000729">
    <property type="term" value="P:DNA double-strand break processing"/>
    <property type="evidence" value="ECO:0007669"/>
    <property type="project" value="TreeGrafter"/>
</dbReference>
<dbReference type="PANTHER" id="PTHR46060">
    <property type="entry name" value="MARINER MOS1 TRANSPOSASE-LIKE PROTEIN"/>
    <property type="match status" value="1"/>
</dbReference>
<name>A0A016U0E5_9BILA</name>
<dbReference type="InterPro" id="IPR001888">
    <property type="entry name" value="Transposase_1"/>
</dbReference>
<evidence type="ECO:0000313" key="2">
    <source>
        <dbReference type="EMBL" id="EYC08471.1"/>
    </source>
</evidence>
<accession>A0A016U0E5</accession>
<evidence type="ECO:0000313" key="3">
    <source>
        <dbReference type="Proteomes" id="UP000024635"/>
    </source>
</evidence>
<protein>
    <recommendedName>
        <fullName evidence="1">Mos1 transposase HTH domain-containing protein</fullName>
    </recommendedName>
</protein>
<dbReference type="GO" id="GO:0006303">
    <property type="term" value="P:double-strand break repair via nonhomologous end joining"/>
    <property type="evidence" value="ECO:0007669"/>
    <property type="project" value="TreeGrafter"/>
</dbReference>
<dbReference type="PANTHER" id="PTHR46060:SF2">
    <property type="entry name" value="HISTONE-LYSINE N-METHYLTRANSFERASE SETMAR"/>
    <property type="match status" value="1"/>
</dbReference>
<dbReference type="GO" id="GO:0003690">
    <property type="term" value="F:double-stranded DNA binding"/>
    <property type="evidence" value="ECO:0007669"/>
    <property type="project" value="TreeGrafter"/>
</dbReference>
<dbReference type="Pfam" id="PF01359">
    <property type="entry name" value="Transposase_1"/>
    <property type="match status" value="1"/>
</dbReference>
<dbReference type="GO" id="GO:0005634">
    <property type="term" value="C:nucleus"/>
    <property type="evidence" value="ECO:0007669"/>
    <property type="project" value="TreeGrafter"/>
</dbReference>
<dbReference type="AlphaFoldDB" id="A0A016U0E5"/>
<evidence type="ECO:0000259" key="1">
    <source>
        <dbReference type="Pfam" id="PF17906"/>
    </source>
</evidence>
<dbReference type="OrthoDB" id="5834433at2759"/>
<dbReference type="GO" id="GO:0044547">
    <property type="term" value="F:DNA topoisomerase binding"/>
    <property type="evidence" value="ECO:0007669"/>
    <property type="project" value="TreeGrafter"/>
</dbReference>
<dbReference type="InterPro" id="IPR052709">
    <property type="entry name" value="Transposase-MT_Hybrid"/>
</dbReference>
<dbReference type="GO" id="GO:0015074">
    <property type="term" value="P:DNA integration"/>
    <property type="evidence" value="ECO:0007669"/>
    <property type="project" value="TreeGrafter"/>
</dbReference>
<dbReference type="EMBL" id="JARK01001402">
    <property type="protein sequence ID" value="EYC08471.1"/>
    <property type="molecule type" value="Genomic_DNA"/>
</dbReference>
<dbReference type="InterPro" id="IPR036397">
    <property type="entry name" value="RNaseH_sf"/>
</dbReference>
<proteinExistence type="predicted"/>
<gene>
    <name evidence="2" type="primary">Acey_s0066.g3787</name>
    <name evidence="2" type="ORF">Y032_0066g3787</name>
</gene>
<keyword evidence="3" id="KW-1185">Reference proteome</keyword>
<organism evidence="2 3">
    <name type="scientific">Ancylostoma ceylanicum</name>
    <dbReference type="NCBI Taxonomy" id="53326"/>
    <lineage>
        <taxon>Eukaryota</taxon>
        <taxon>Metazoa</taxon>
        <taxon>Ecdysozoa</taxon>
        <taxon>Nematoda</taxon>
        <taxon>Chromadorea</taxon>
        <taxon>Rhabditida</taxon>
        <taxon>Rhabditina</taxon>
        <taxon>Rhabditomorpha</taxon>
        <taxon>Strongyloidea</taxon>
        <taxon>Ancylostomatidae</taxon>
        <taxon>Ancylostomatinae</taxon>
        <taxon>Ancylostoma</taxon>
    </lineage>
</organism>
<dbReference type="GO" id="GO:0000014">
    <property type="term" value="F:single-stranded DNA endodeoxyribonuclease activity"/>
    <property type="evidence" value="ECO:0007669"/>
    <property type="project" value="TreeGrafter"/>
</dbReference>
<dbReference type="GO" id="GO:0003697">
    <property type="term" value="F:single-stranded DNA binding"/>
    <property type="evidence" value="ECO:0007669"/>
    <property type="project" value="TreeGrafter"/>
</dbReference>
<dbReference type="GO" id="GO:0000793">
    <property type="term" value="C:condensed chromosome"/>
    <property type="evidence" value="ECO:0007669"/>
    <property type="project" value="TreeGrafter"/>
</dbReference>
<feature type="domain" description="Mos1 transposase HTH" evidence="1">
    <location>
        <begin position="6"/>
        <end position="51"/>
    </location>
</feature>
<dbReference type="GO" id="GO:0044774">
    <property type="term" value="P:mitotic DNA integrity checkpoint signaling"/>
    <property type="evidence" value="ECO:0007669"/>
    <property type="project" value="TreeGrafter"/>
</dbReference>
<dbReference type="STRING" id="53326.A0A016U0E5"/>
<dbReference type="GO" id="GO:0042800">
    <property type="term" value="F:histone H3K4 methyltransferase activity"/>
    <property type="evidence" value="ECO:0007669"/>
    <property type="project" value="TreeGrafter"/>
</dbReference>
<dbReference type="GO" id="GO:0046975">
    <property type="term" value="F:histone H3K36 methyltransferase activity"/>
    <property type="evidence" value="ECO:0007669"/>
    <property type="project" value="TreeGrafter"/>
</dbReference>
<dbReference type="Pfam" id="PF17906">
    <property type="entry name" value="HTH_48"/>
    <property type="match status" value="1"/>
</dbReference>
<dbReference type="Gene3D" id="3.30.420.10">
    <property type="entry name" value="Ribonuclease H-like superfamily/Ribonuclease H"/>
    <property type="match status" value="1"/>
</dbReference>
<dbReference type="GO" id="GO:0031297">
    <property type="term" value="P:replication fork processing"/>
    <property type="evidence" value="ECO:0007669"/>
    <property type="project" value="TreeGrafter"/>
</dbReference>